<accession>A0ACB5SBS9</accession>
<dbReference type="EMBL" id="BSXG01000247">
    <property type="protein sequence ID" value="GME34201.1"/>
    <property type="molecule type" value="Genomic_DNA"/>
</dbReference>
<name>A0ACB5SBS9_9PEZI</name>
<sequence length="153" mass="17527">MLLAGITGSRPGALLALRYRDVQVTLIQDSTGSGRPLVLIELTYEYTKRYLGAKDSNTFPIPEIRYDPCLFLSPHTYFLALAFSNRAFAAPDLNRPEVLFKLRVVDGLMEARLLWKEEVLDLPIFRKSHHTVYDEISDSLRNLIMQYSKSDVF</sequence>
<dbReference type="Proteomes" id="UP001165186">
    <property type="component" value="Unassembled WGS sequence"/>
</dbReference>
<protein>
    <submittedName>
        <fullName evidence="1">Uncharacterized protein</fullName>
    </submittedName>
</protein>
<keyword evidence="2" id="KW-1185">Reference proteome</keyword>
<evidence type="ECO:0000313" key="2">
    <source>
        <dbReference type="Proteomes" id="UP001165186"/>
    </source>
</evidence>
<gene>
    <name evidence="1" type="primary">g10047</name>
    <name evidence="1" type="ORF">NpPPO83_00010047</name>
</gene>
<proteinExistence type="predicted"/>
<reference evidence="1" key="1">
    <citation type="submission" date="2024-09" db="EMBL/GenBank/DDBJ databases">
        <title>Draft Genome Sequences of Neofusicoccum parvum.</title>
        <authorList>
            <person name="Ashida A."/>
            <person name="Camagna M."/>
            <person name="Tanaka A."/>
            <person name="Takemoto D."/>
        </authorList>
    </citation>
    <scope>NUCLEOTIDE SEQUENCE</scope>
    <source>
        <strain evidence="1">PPO83</strain>
    </source>
</reference>
<evidence type="ECO:0000313" key="1">
    <source>
        <dbReference type="EMBL" id="GME34201.1"/>
    </source>
</evidence>
<comment type="caution">
    <text evidence="1">The sequence shown here is derived from an EMBL/GenBank/DDBJ whole genome shotgun (WGS) entry which is preliminary data.</text>
</comment>
<organism evidence="1 2">
    <name type="scientific">Neofusicoccum parvum</name>
    <dbReference type="NCBI Taxonomy" id="310453"/>
    <lineage>
        <taxon>Eukaryota</taxon>
        <taxon>Fungi</taxon>
        <taxon>Dikarya</taxon>
        <taxon>Ascomycota</taxon>
        <taxon>Pezizomycotina</taxon>
        <taxon>Dothideomycetes</taxon>
        <taxon>Dothideomycetes incertae sedis</taxon>
        <taxon>Botryosphaeriales</taxon>
        <taxon>Botryosphaeriaceae</taxon>
        <taxon>Neofusicoccum</taxon>
    </lineage>
</organism>